<feature type="region of interest" description="Disordered" evidence="1">
    <location>
        <begin position="12"/>
        <end position="55"/>
    </location>
</feature>
<protein>
    <submittedName>
        <fullName evidence="2">Uncharacterized protein</fullName>
    </submittedName>
</protein>
<proteinExistence type="predicted"/>
<sequence length="92" mass="9898">MIDSEISKRRGELPYTAMTGRSSTVTIGGNESAERSVTASRERKAFSSATARETRDRSTAVSVVCTIRTTGLPMLSCAVATCLKLSWSDFST</sequence>
<dbReference type="Proteomes" id="UP000076727">
    <property type="component" value="Unassembled WGS sequence"/>
</dbReference>
<gene>
    <name evidence="2" type="ORF">DAEQUDRAFT_146879</name>
</gene>
<evidence type="ECO:0000313" key="2">
    <source>
        <dbReference type="EMBL" id="KZT63370.1"/>
    </source>
</evidence>
<name>A0A165KNK2_9APHY</name>
<dbReference type="AlphaFoldDB" id="A0A165KNK2"/>
<keyword evidence="3" id="KW-1185">Reference proteome</keyword>
<organism evidence="2 3">
    <name type="scientific">Daedalea quercina L-15889</name>
    <dbReference type="NCBI Taxonomy" id="1314783"/>
    <lineage>
        <taxon>Eukaryota</taxon>
        <taxon>Fungi</taxon>
        <taxon>Dikarya</taxon>
        <taxon>Basidiomycota</taxon>
        <taxon>Agaricomycotina</taxon>
        <taxon>Agaricomycetes</taxon>
        <taxon>Polyporales</taxon>
        <taxon>Fomitopsis</taxon>
    </lineage>
</organism>
<evidence type="ECO:0000313" key="3">
    <source>
        <dbReference type="Proteomes" id="UP000076727"/>
    </source>
</evidence>
<dbReference type="EMBL" id="KV429192">
    <property type="protein sequence ID" value="KZT63370.1"/>
    <property type="molecule type" value="Genomic_DNA"/>
</dbReference>
<accession>A0A165KNK2</accession>
<reference evidence="2 3" key="1">
    <citation type="journal article" date="2016" name="Mol. Biol. Evol.">
        <title>Comparative Genomics of Early-Diverging Mushroom-Forming Fungi Provides Insights into the Origins of Lignocellulose Decay Capabilities.</title>
        <authorList>
            <person name="Nagy L.G."/>
            <person name="Riley R."/>
            <person name="Tritt A."/>
            <person name="Adam C."/>
            <person name="Daum C."/>
            <person name="Floudas D."/>
            <person name="Sun H."/>
            <person name="Yadav J.S."/>
            <person name="Pangilinan J."/>
            <person name="Larsson K.H."/>
            <person name="Matsuura K."/>
            <person name="Barry K."/>
            <person name="Labutti K."/>
            <person name="Kuo R."/>
            <person name="Ohm R.A."/>
            <person name="Bhattacharya S.S."/>
            <person name="Shirouzu T."/>
            <person name="Yoshinaga Y."/>
            <person name="Martin F.M."/>
            <person name="Grigoriev I.V."/>
            <person name="Hibbett D.S."/>
        </authorList>
    </citation>
    <scope>NUCLEOTIDE SEQUENCE [LARGE SCALE GENOMIC DNA]</scope>
    <source>
        <strain evidence="2 3">L-15889</strain>
    </source>
</reference>
<feature type="compositionally biased region" description="Polar residues" evidence="1">
    <location>
        <begin position="19"/>
        <end position="39"/>
    </location>
</feature>
<evidence type="ECO:0000256" key="1">
    <source>
        <dbReference type="SAM" id="MobiDB-lite"/>
    </source>
</evidence>